<accession>A0ABU6WG27</accession>
<evidence type="ECO:0000313" key="2">
    <source>
        <dbReference type="Proteomes" id="UP001341840"/>
    </source>
</evidence>
<keyword evidence="2" id="KW-1185">Reference proteome</keyword>
<reference evidence="1 2" key="1">
    <citation type="journal article" date="2023" name="Plants (Basel)">
        <title>Bridging the Gap: Combining Genomics and Transcriptomics Approaches to Understand Stylosanthes scabra, an Orphan Legume from the Brazilian Caatinga.</title>
        <authorList>
            <person name="Ferreira-Neto J.R.C."/>
            <person name="da Silva M.D."/>
            <person name="Binneck E."/>
            <person name="de Melo N.F."/>
            <person name="da Silva R.H."/>
            <person name="de Melo A.L.T.M."/>
            <person name="Pandolfi V."/>
            <person name="Bustamante F.O."/>
            <person name="Brasileiro-Vidal A.C."/>
            <person name="Benko-Iseppon A.M."/>
        </authorList>
    </citation>
    <scope>NUCLEOTIDE SEQUENCE [LARGE SCALE GENOMIC DNA]</scope>
    <source>
        <tissue evidence="1">Leaves</tissue>
    </source>
</reference>
<dbReference type="EMBL" id="JASCZI010181473">
    <property type="protein sequence ID" value="MED6183838.1"/>
    <property type="molecule type" value="Genomic_DNA"/>
</dbReference>
<name>A0ABU6WG27_9FABA</name>
<gene>
    <name evidence="1" type="ORF">PIB30_041518</name>
</gene>
<dbReference type="Proteomes" id="UP001341840">
    <property type="component" value="Unassembled WGS sequence"/>
</dbReference>
<organism evidence="1 2">
    <name type="scientific">Stylosanthes scabra</name>
    <dbReference type="NCBI Taxonomy" id="79078"/>
    <lineage>
        <taxon>Eukaryota</taxon>
        <taxon>Viridiplantae</taxon>
        <taxon>Streptophyta</taxon>
        <taxon>Embryophyta</taxon>
        <taxon>Tracheophyta</taxon>
        <taxon>Spermatophyta</taxon>
        <taxon>Magnoliopsida</taxon>
        <taxon>eudicotyledons</taxon>
        <taxon>Gunneridae</taxon>
        <taxon>Pentapetalae</taxon>
        <taxon>rosids</taxon>
        <taxon>fabids</taxon>
        <taxon>Fabales</taxon>
        <taxon>Fabaceae</taxon>
        <taxon>Papilionoideae</taxon>
        <taxon>50 kb inversion clade</taxon>
        <taxon>dalbergioids sensu lato</taxon>
        <taxon>Dalbergieae</taxon>
        <taxon>Pterocarpus clade</taxon>
        <taxon>Stylosanthes</taxon>
    </lineage>
</organism>
<proteinExistence type="predicted"/>
<protein>
    <submittedName>
        <fullName evidence="1">Uncharacterized protein</fullName>
    </submittedName>
</protein>
<comment type="caution">
    <text evidence="1">The sequence shown here is derived from an EMBL/GenBank/DDBJ whole genome shotgun (WGS) entry which is preliminary data.</text>
</comment>
<evidence type="ECO:0000313" key="1">
    <source>
        <dbReference type="EMBL" id="MED6183838.1"/>
    </source>
</evidence>
<sequence length="176" mass="20896">MERILDKYEGYWMPKTTGLEKVFVTFREASHDWYVMYMDVKRWKVYALDVTRTEDSKLQREENMTNVRRFFAKLFVRPRNIQNVSHCHPDPTTWLPFIYPQGLPDGISSYDSSTWCLSWLINFQHFSGKVLYHMGSTENIRMRAAISIVKSIPNSEWEIVDSKAEKHWRALTGPHT</sequence>